<evidence type="ECO:0000256" key="2">
    <source>
        <dbReference type="SAM" id="Phobius"/>
    </source>
</evidence>
<dbReference type="Proteomes" id="UP001595967">
    <property type="component" value="Unassembled WGS sequence"/>
</dbReference>
<evidence type="ECO:0000313" key="4">
    <source>
        <dbReference type="Proteomes" id="UP001595967"/>
    </source>
</evidence>
<dbReference type="EMBL" id="JBHSEW010000001">
    <property type="protein sequence ID" value="MFC4620904.1"/>
    <property type="molecule type" value="Genomic_DNA"/>
</dbReference>
<sequence>MSKKTPSDLRHLPPPALTDYSGPPDGDYVRYVERLMAWAEQEHARTGGFALSNVTNTTAAPKAAAPKAADIVRQVSAMLEKNGPAQPGAGKKRPAVKTAAPRQKAAAAKALQPSKAASFLFGLALLAAFIFKPEFIPLAIGLWVVLGVRRALQAAKAK</sequence>
<evidence type="ECO:0000256" key="1">
    <source>
        <dbReference type="SAM" id="MobiDB-lite"/>
    </source>
</evidence>
<dbReference type="RefSeq" id="WP_377723345.1">
    <property type="nucleotide sequence ID" value="NZ_JBHSEW010000001.1"/>
</dbReference>
<keyword evidence="2" id="KW-1133">Transmembrane helix</keyword>
<feature type="transmembrane region" description="Helical" evidence="2">
    <location>
        <begin position="135"/>
        <end position="152"/>
    </location>
</feature>
<evidence type="ECO:0000313" key="3">
    <source>
        <dbReference type="EMBL" id="MFC4620904.1"/>
    </source>
</evidence>
<keyword evidence="2" id="KW-0472">Membrane</keyword>
<protein>
    <recommendedName>
        <fullName evidence="5">Transmembrane protein</fullName>
    </recommendedName>
</protein>
<keyword evidence="4" id="KW-1185">Reference proteome</keyword>
<proteinExistence type="predicted"/>
<gene>
    <name evidence="3" type="ORF">ACFO3A_01550</name>
</gene>
<comment type="caution">
    <text evidence="3">The sequence shown here is derived from an EMBL/GenBank/DDBJ whole genome shotgun (WGS) entry which is preliminary data.</text>
</comment>
<organism evidence="3 4">
    <name type="scientific">Comamonas nitrativorans</name>
    <dbReference type="NCBI Taxonomy" id="108437"/>
    <lineage>
        <taxon>Bacteria</taxon>
        <taxon>Pseudomonadati</taxon>
        <taxon>Pseudomonadota</taxon>
        <taxon>Betaproteobacteria</taxon>
        <taxon>Burkholderiales</taxon>
        <taxon>Comamonadaceae</taxon>
        <taxon>Comamonas</taxon>
    </lineage>
</organism>
<feature type="region of interest" description="Disordered" evidence="1">
    <location>
        <begin position="1"/>
        <end position="23"/>
    </location>
</feature>
<reference evidence="4" key="1">
    <citation type="journal article" date="2019" name="Int. J. Syst. Evol. Microbiol.">
        <title>The Global Catalogue of Microorganisms (GCM) 10K type strain sequencing project: providing services to taxonomists for standard genome sequencing and annotation.</title>
        <authorList>
            <consortium name="The Broad Institute Genomics Platform"/>
            <consortium name="The Broad Institute Genome Sequencing Center for Infectious Disease"/>
            <person name="Wu L."/>
            <person name="Ma J."/>
        </authorList>
    </citation>
    <scope>NUCLEOTIDE SEQUENCE [LARGE SCALE GENOMIC DNA]</scope>
    <source>
        <strain evidence="4">JCM 11650</strain>
    </source>
</reference>
<feature type="compositionally biased region" description="Basic and acidic residues" evidence="1">
    <location>
        <begin position="1"/>
        <end position="11"/>
    </location>
</feature>
<evidence type="ECO:0008006" key="5">
    <source>
        <dbReference type="Google" id="ProtNLM"/>
    </source>
</evidence>
<name>A0ABV9GTQ1_9BURK</name>
<accession>A0ABV9GTQ1</accession>
<keyword evidence="2" id="KW-0812">Transmembrane</keyword>